<evidence type="ECO:0000256" key="4">
    <source>
        <dbReference type="ARBA" id="ARBA00008654"/>
    </source>
</evidence>
<dbReference type="PANTHER" id="PTHR10696">
    <property type="entry name" value="GAMMA-BUTYROBETAINE HYDROXYLASE-RELATED"/>
    <property type="match status" value="1"/>
</dbReference>
<dbReference type="InterPro" id="IPR042098">
    <property type="entry name" value="TauD-like_sf"/>
</dbReference>
<dbReference type="GO" id="GO:0050353">
    <property type="term" value="F:trimethyllysine dioxygenase activity"/>
    <property type="evidence" value="ECO:0007669"/>
    <property type="project" value="UniProtKB-EC"/>
</dbReference>
<dbReference type="InterPro" id="IPR003819">
    <property type="entry name" value="TauD/TfdA-like"/>
</dbReference>
<dbReference type="Gene3D" id="3.60.130.10">
    <property type="entry name" value="Clavaminate synthase-like"/>
    <property type="match status" value="1"/>
</dbReference>
<comment type="catalytic activity">
    <reaction evidence="16">
        <text>N(6),N(6),N(6)-trimethyl-L-lysine + 2-oxoglutarate + O2 = (3S)-3-hydroxy-N(6),N(6),N(6)-trimethyl-L-lysine + succinate + CO2</text>
        <dbReference type="Rhea" id="RHEA:14181"/>
        <dbReference type="ChEBI" id="CHEBI:15379"/>
        <dbReference type="ChEBI" id="CHEBI:16526"/>
        <dbReference type="ChEBI" id="CHEBI:16810"/>
        <dbReference type="ChEBI" id="CHEBI:30031"/>
        <dbReference type="ChEBI" id="CHEBI:58100"/>
        <dbReference type="ChEBI" id="CHEBI:141499"/>
        <dbReference type="EC" id="1.14.11.8"/>
    </reaction>
</comment>
<dbReference type="AlphaFoldDB" id="A0A2A6CZM7"/>
<comment type="similarity">
    <text evidence="4">Belongs to the gamma-BBH/TMLD family.</text>
</comment>
<dbReference type="Proteomes" id="UP000005239">
    <property type="component" value="Unassembled WGS sequence"/>
</dbReference>
<evidence type="ECO:0000256" key="16">
    <source>
        <dbReference type="ARBA" id="ARBA00049334"/>
    </source>
</evidence>
<comment type="cofactor">
    <cofactor evidence="2">
        <name>L-ascorbate</name>
        <dbReference type="ChEBI" id="CHEBI:38290"/>
    </cofactor>
</comment>
<evidence type="ECO:0000256" key="9">
    <source>
        <dbReference type="ARBA" id="ARBA00022964"/>
    </source>
</evidence>
<dbReference type="EC" id="1.14.11.8" evidence="5"/>
<dbReference type="FunFam" id="3.60.130.10:FF:000001">
    <property type="entry name" value="Trimethyllysine dioxygenase, mitochondrial"/>
    <property type="match status" value="1"/>
</dbReference>
<keyword evidence="7" id="KW-0479">Metal-binding</keyword>
<proteinExistence type="inferred from homology"/>
<dbReference type="SUPFAM" id="SSF51197">
    <property type="entry name" value="Clavaminate synthase-like"/>
    <property type="match status" value="1"/>
</dbReference>
<dbReference type="Pfam" id="PF02668">
    <property type="entry name" value="TauD"/>
    <property type="match status" value="1"/>
</dbReference>
<evidence type="ECO:0000256" key="13">
    <source>
        <dbReference type="ARBA" id="ARBA00031778"/>
    </source>
</evidence>
<keyword evidence="8" id="KW-0124">Carnitine biosynthesis</keyword>
<evidence type="ECO:0000256" key="5">
    <source>
        <dbReference type="ARBA" id="ARBA00012267"/>
    </source>
</evidence>
<reference evidence="18" key="1">
    <citation type="journal article" date="2008" name="Nat. Genet.">
        <title>The Pristionchus pacificus genome provides a unique perspective on nematode lifestyle and parasitism.</title>
        <authorList>
            <person name="Dieterich C."/>
            <person name="Clifton S.W."/>
            <person name="Schuster L.N."/>
            <person name="Chinwalla A."/>
            <person name="Delehaunty K."/>
            <person name="Dinkelacker I."/>
            <person name="Fulton L."/>
            <person name="Fulton R."/>
            <person name="Godfrey J."/>
            <person name="Minx P."/>
            <person name="Mitreva M."/>
            <person name="Roeseler W."/>
            <person name="Tian H."/>
            <person name="Witte H."/>
            <person name="Yang S.P."/>
            <person name="Wilson R.K."/>
            <person name="Sommer R.J."/>
        </authorList>
    </citation>
    <scope>NUCLEOTIDE SEQUENCE [LARGE SCALE GENOMIC DNA]</scope>
    <source>
        <strain evidence="18">PS312</strain>
    </source>
</reference>
<gene>
    <name evidence="17" type="primary">WBGene00113449</name>
</gene>
<keyword evidence="18" id="KW-1185">Reference proteome</keyword>
<comment type="pathway">
    <text evidence="3">Amine and polyamine biosynthesis; carnitine biosynthesis.</text>
</comment>
<dbReference type="GO" id="GO:0005506">
    <property type="term" value="F:iron ion binding"/>
    <property type="evidence" value="ECO:0007669"/>
    <property type="project" value="InterPro"/>
</dbReference>
<comment type="function">
    <text evidence="15">Converts trimethyllysine (TML) into hydroxytrimethyllysine (HTML).</text>
</comment>
<dbReference type="Gene3D" id="3.30.2020.30">
    <property type="match status" value="1"/>
</dbReference>
<dbReference type="InterPro" id="IPR038492">
    <property type="entry name" value="GBBH-like_N_sf"/>
</dbReference>
<dbReference type="GO" id="GO:0005739">
    <property type="term" value="C:mitochondrion"/>
    <property type="evidence" value="ECO:0000318"/>
    <property type="project" value="GO_Central"/>
</dbReference>
<evidence type="ECO:0000256" key="10">
    <source>
        <dbReference type="ARBA" id="ARBA00023002"/>
    </source>
</evidence>
<dbReference type="GO" id="GO:0045329">
    <property type="term" value="P:carnitine biosynthetic process"/>
    <property type="evidence" value="ECO:0000318"/>
    <property type="project" value="GO_Central"/>
</dbReference>
<dbReference type="CDD" id="cd00250">
    <property type="entry name" value="CAS_like"/>
    <property type="match status" value="1"/>
</dbReference>
<dbReference type="NCBIfam" id="TIGR02410">
    <property type="entry name" value="carnitine_TMLD"/>
    <property type="match status" value="1"/>
</dbReference>
<keyword evidence="10" id="KW-0560">Oxidoreductase</keyword>
<evidence type="ECO:0000313" key="17">
    <source>
        <dbReference type="EnsemblMetazoa" id="PPA23895.1"/>
    </source>
</evidence>
<evidence type="ECO:0000256" key="6">
    <source>
        <dbReference type="ARBA" id="ARBA00016835"/>
    </source>
</evidence>
<dbReference type="EnsemblMetazoa" id="PPA23895.1">
    <property type="protein sequence ID" value="PPA23895.1"/>
    <property type="gene ID" value="WBGene00113449"/>
</dbReference>
<dbReference type="InterPro" id="IPR010376">
    <property type="entry name" value="GBBH-like_N"/>
</dbReference>
<evidence type="ECO:0000256" key="11">
    <source>
        <dbReference type="ARBA" id="ARBA00023004"/>
    </source>
</evidence>
<evidence type="ECO:0000256" key="15">
    <source>
        <dbReference type="ARBA" id="ARBA00046008"/>
    </source>
</evidence>
<evidence type="ECO:0000256" key="3">
    <source>
        <dbReference type="ARBA" id="ARBA00005022"/>
    </source>
</evidence>
<name>A0A2A6CZM7_PRIPA</name>
<comment type="cofactor">
    <cofactor evidence="1">
        <name>Fe(2+)</name>
        <dbReference type="ChEBI" id="CHEBI:29033"/>
    </cofactor>
</comment>
<sequence length="443" mass="50116">MALASQIISPSQQFLLILRTHSLIHICFFDLRLQMLSRLSSRSIRFFNSISSIELTQHPKAGTCLSVDLSNGKTDTNVQVPLIWFRDHCRSVNAYNHTTNQRKSKMLNLFEESRISDRSAVTYDAKQLSINWADGHKTVFDSADLIKMLVKPQQKQPRDLYHLWNGSTIGPLPTVQNSSFSFPEFSQKFVQFGFVSVEGIEQTPEATEKFARSIAPIHDTYYGAFWTFNNKAEQQENYHEDTAYSNEEIGPHTDGTYFPQSPGIQVFHCLRPADRGGKTVLVDAFAAAERLKAENPSAYQILTTTPIDHHYIEKGENPLFSWAPSKPVIELSADGGYAQIRFNPYDRAPLRLSLNGGKGLSTPEDVTAFYEAYQAFSRICHDPTMAVKIQLMPGTVIFIDNLRVLHARTAFSGYRQMCGCYLSRDNLMAKARLHVGEETRLQV</sequence>
<organism evidence="17 18">
    <name type="scientific">Pristionchus pacificus</name>
    <name type="common">Parasitic nematode worm</name>
    <dbReference type="NCBI Taxonomy" id="54126"/>
    <lineage>
        <taxon>Eukaryota</taxon>
        <taxon>Metazoa</taxon>
        <taxon>Ecdysozoa</taxon>
        <taxon>Nematoda</taxon>
        <taxon>Chromadorea</taxon>
        <taxon>Rhabditida</taxon>
        <taxon>Rhabditina</taxon>
        <taxon>Diplogasteromorpha</taxon>
        <taxon>Diplogasteroidea</taxon>
        <taxon>Neodiplogasteridae</taxon>
        <taxon>Pristionchus</taxon>
    </lineage>
</organism>
<evidence type="ECO:0000256" key="2">
    <source>
        <dbReference type="ARBA" id="ARBA00001961"/>
    </source>
</evidence>
<evidence type="ECO:0000256" key="1">
    <source>
        <dbReference type="ARBA" id="ARBA00001954"/>
    </source>
</evidence>
<evidence type="ECO:0000256" key="8">
    <source>
        <dbReference type="ARBA" id="ARBA00022873"/>
    </source>
</evidence>
<evidence type="ECO:0000256" key="7">
    <source>
        <dbReference type="ARBA" id="ARBA00022723"/>
    </source>
</evidence>
<evidence type="ECO:0000313" key="18">
    <source>
        <dbReference type="Proteomes" id="UP000005239"/>
    </source>
</evidence>
<dbReference type="InterPro" id="IPR050411">
    <property type="entry name" value="AlphaKG_dependent_hydroxylases"/>
</dbReference>
<reference evidence="17" key="2">
    <citation type="submission" date="2022-06" db="UniProtKB">
        <authorList>
            <consortium name="EnsemblMetazoa"/>
        </authorList>
    </citation>
    <scope>IDENTIFICATION</scope>
    <source>
        <strain evidence="17">PS312</strain>
    </source>
</reference>
<dbReference type="Pfam" id="PF06155">
    <property type="entry name" value="GBBH-like_N"/>
    <property type="match status" value="1"/>
</dbReference>
<keyword evidence="11" id="KW-0408">Iron</keyword>
<protein>
    <recommendedName>
        <fullName evidence="6">Trimethyllysine dioxygenase, mitochondrial</fullName>
        <ecNumber evidence="5">1.14.11.8</ecNumber>
    </recommendedName>
    <alternativeName>
        <fullName evidence="13">Epsilon-trimethyllysine 2-oxoglutarate dioxygenase</fullName>
    </alternativeName>
    <alternativeName>
        <fullName evidence="12">TML hydroxylase</fullName>
    </alternativeName>
    <alternativeName>
        <fullName evidence="14">TML-alpha-ketoglutarate dioxygenase</fullName>
    </alternativeName>
</protein>
<evidence type="ECO:0000256" key="12">
    <source>
        <dbReference type="ARBA" id="ARBA00030363"/>
    </source>
</evidence>
<dbReference type="InterPro" id="IPR012776">
    <property type="entry name" value="Trimethyllysine_dOase"/>
</dbReference>
<keyword evidence="9" id="KW-0223">Dioxygenase</keyword>
<accession>A0A8R1YI04</accession>
<evidence type="ECO:0000256" key="14">
    <source>
        <dbReference type="ARBA" id="ARBA00032283"/>
    </source>
</evidence>
<dbReference type="PANTHER" id="PTHR10696:SF51">
    <property type="entry name" value="TRIMETHYLLYSINE DIOXYGENASE, MITOCHONDRIAL"/>
    <property type="match status" value="1"/>
</dbReference>
<accession>A0A2A6CZM7</accession>